<dbReference type="GO" id="GO:0004150">
    <property type="term" value="F:dihydroneopterin aldolase activity"/>
    <property type="evidence" value="ECO:0007669"/>
    <property type="project" value="UniProtKB-UniRule"/>
</dbReference>
<feature type="domain" description="Dihydroneopterin aldolase MtpD C-terminal" evidence="2">
    <location>
        <begin position="4"/>
        <end position="109"/>
    </location>
</feature>
<dbReference type="InterPro" id="IPR027508">
    <property type="entry name" value="DHN_aldolase_MptD"/>
</dbReference>
<dbReference type="EMBL" id="AM114193">
    <property type="protein sequence ID" value="CAJ36785.1"/>
    <property type="molecule type" value="Genomic_DNA"/>
</dbReference>
<evidence type="ECO:0000313" key="3">
    <source>
        <dbReference type="EMBL" id="CAJ36785.1"/>
    </source>
</evidence>
<sequence length="116" mass="12775">MSVTPRDNAAFEAGIKLGALYHQFVGSPVSLKTADSLEKAIAESISVQPFVKSISVSIDRQMIKDNLSSFGYTELKGPMLKVDAVIKYHEYEASVGIQFKDGYPLMFIKDIKEVKG</sequence>
<dbReference type="Pfam" id="PF04038">
    <property type="entry name" value="DHNA"/>
    <property type="match status" value="1"/>
</dbReference>
<dbReference type="EC" id="4.1.2.25" evidence="1"/>
<dbReference type="GeneID" id="5142662"/>
<evidence type="ECO:0000313" key="4">
    <source>
        <dbReference type="Proteomes" id="UP000000663"/>
    </source>
</evidence>
<dbReference type="PATRIC" id="fig|351160.9.peg.1491"/>
<comment type="pathway">
    <text evidence="1">Cofactor biosynthesis; 5,6,7,8-tetrahydromethanopterin biosynthesis.</text>
</comment>
<name>Q0W4A8_METAR</name>
<dbReference type="OrthoDB" id="132689at2157"/>
<keyword evidence="4" id="KW-1185">Reference proteome</keyword>
<keyword evidence="1" id="KW-0456">Lyase</keyword>
<dbReference type="STRING" id="351160.RCIX1526"/>
<feature type="binding site" evidence="1">
    <location>
        <position position="12"/>
    </location>
    <ligand>
        <name>substrate</name>
    </ligand>
</feature>
<evidence type="ECO:0000259" key="2">
    <source>
        <dbReference type="Pfam" id="PF04038"/>
    </source>
</evidence>
<dbReference type="InterPro" id="IPR036839">
    <property type="entry name" value="MptD_sf"/>
</dbReference>
<dbReference type="HAMAP" id="MF_02130">
    <property type="entry name" value="DHNA_arch"/>
    <property type="match status" value="1"/>
</dbReference>
<comment type="subunit">
    <text evidence="1">Homotetramer.</text>
</comment>
<comment type="similarity">
    <text evidence="1">Belongs to the archaeal dihydroneopterin aldolase family.</text>
</comment>
<dbReference type="GO" id="GO:2001118">
    <property type="term" value="P:tetrahydromethanopterin biosynthetic process"/>
    <property type="evidence" value="ECO:0007669"/>
    <property type="project" value="UniProtKB-UniRule"/>
</dbReference>
<feature type="binding site" evidence="1">
    <location>
        <position position="106"/>
    </location>
    <ligand>
        <name>substrate</name>
    </ligand>
</feature>
<reference evidence="3 4" key="1">
    <citation type="journal article" date="2006" name="Science">
        <title>Genome of rice cluster I archaea -- the key methane producers in the rice rhizosphere.</title>
        <authorList>
            <person name="Erkel C."/>
            <person name="Kube M."/>
            <person name="Reinhardt R."/>
            <person name="Liesack W."/>
        </authorList>
    </citation>
    <scope>NUCLEOTIDE SEQUENCE [LARGE SCALE GENOMIC DNA]</scope>
    <source>
        <strain evidence="4">DSM 22066 / NBRC 105507 / MRE50</strain>
    </source>
</reference>
<gene>
    <name evidence="1" type="primary">mptD</name>
    <name evidence="3" type="ORF">RCIX1526</name>
</gene>
<dbReference type="InterPro" id="IPR007181">
    <property type="entry name" value="MtpD_C"/>
</dbReference>
<organism evidence="3 4">
    <name type="scientific">Methanocella arvoryzae (strain DSM 22066 / NBRC 105507 / MRE50)</name>
    <dbReference type="NCBI Taxonomy" id="351160"/>
    <lineage>
        <taxon>Archaea</taxon>
        <taxon>Methanobacteriati</taxon>
        <taxon>Methanobacteriota</taxon>
        <taxon>Stenosarchaea group</taxon>
        <taxon>Methanomicrobia</taxon>
        <taxon>Methanocellales</taxon>
        <taxon>Methanocellaceae</taxon>
        <taxon>Methanocella</taxon>
    </lineage>
</organism>
<accession>Q0W4A8</accession>
<dbReference type="KEGG" id="rci:RCIX1526"/>
<dbReference type="Gene3D" id="3.30.1300.20">
    <property type="entry name" value="7,8-dihydroneopterin aldolase (MptD)"/>
    <property type="match status" value="1"/>
</dbReference>
<dbReference type="RefSeq" id="WP_012035772.1">
    <property type="nucleotide sequence ID" value="NC_009464.1"/>
</dbReference>
<protein>
    <recommendedName>
        <fullName evidence="1">Dihydroneopterin aldolase</fullName>
        <shortName evidence="1">DHNA</shortName>
        <ecNumber evidence="1">4.1.2.25</ecNumber>
    </recommendedName>
    <alternativeName>
        <fullName evidence="1">7,8-dihydroneopterin aldolase</fullName>
    </alternativeName>
</protein>
<proteinExistence type="inferred from homology"/>
<evidence type="ECO:0000256" key="1">
    <source>
        <dbReference type="HAMAP-Rule" id="MF_02130"/>
    </source>
</evidence>
<dbReference type="UniPathway" id="UPA00065"/>
<dbReference type="eggNOG" id="arCOG04705">
    <property type="taxonomic scope" value="Archaea"/>
</dbReference>
<comment type="function">
    <text evidence="1">Catalyzes the conversion of 7,8-dihydroneopterin (H2Neo) to 6-hydroxymethyl-7,8-dihydropterin (6-HMD).</text>
</comment>
<dbReference type="Proteomes" id="UP000000663">
    <property type="component" value="Chromosome"/>
</dbReference>
<dbReference type="SUPFAM" id="SSF143560">
    <property type="entry name" value="MK0786-like"/>
    <property type="match status" value="1"/>
</dbReference>
<comment type="catalytic activity">
    <reaction evidence="1">
        <text>7,8-dihydroneopterin = 6-hydroxymethyl-7,8-dihydropterin + glycolaldehyde</text>
        <dbReference type="Rhea" id="RHEA:10540"/>
        <dbReference type="ChEBI" id="CHEBI:17001"/>
        <dbReference type="ChEBI" id="CHEBI:17071"/>
        <dbReference type="ChEBI" id="CHEBI:44841"/>
        <dbReference type="EC" id="4.1.2.25"/>
    </reaction>
</comment>
<dbReference type="AlphaFoldDB" id="Q0W4A8"/>